<accession>A0A9Q0HNB9</accession>
<sequence>MPYYSTSSTPPLEETYVKLPSNALLHQQNLSQDNTCTKECDIPTITLHGLTSSISQERTKCKEDIAKAASEWGIFYVLDHGISHKLLHVMRIEQIRLFSMPFEKKRSWCGLPYGSYRWGTPTATCQEQFSWSEAFHVPLSDIGDSSEEFKTFREVMDKLATDMSNLANTIARSLSEYLGDPSTRCITKSCNKSTSFFRLNHYPNCPFSEEIFGLVPHTDSSYLTIVHPDKVGKLQLKMNDSKWVSVQPKPGALIVNIGDLFQAWSNDVYKSVEHRVVPRSGADRHSIVYFLCPSYDSLIGSCTGHSPIYRSFTFGEFRKEVDKDVKQLGCKVGLPRFHL</sequence>
<name>A0A9Q0HNB9_9POAL</name>
<dbReference type="PANTHER" id="PTHR47990">
    <property type="entry name" value="2-OXOGLUTARATE (2OG) AND FE(II)-DEPENDENT OXYGENASE SUPERFAMILY PROTEIN-RELATED"/>
    <property type="match status" value="1"/>
</dbReference>
<comment type="cofactor">
    <cofactor evidence="1">
        <name>L-ascorbate</name>
        <dbReference type="ChEBI" id="CHEBI:38290"/>
    </cofactor>
</comment>
<reference evidence="7" key="1">
    <citation type="journal article" date="2022" name="Cell">
        <title>Repeat-based holocentromeres influence genome architecture and karyotype evolution.</title>
        <authorList>
            <person name="Hofstatter P.G."/>
            <person name="Thangavel G."/>
            <person name="Lux T."/>
            <person name="Neumann P."/>
            <person name="Vondrak T."/>
            <person name="Novak P."/>
            <person name="Zhang M."/>
            <person name="Costa L."/>
            <person name="Castellani M."/>
            <person name="Scott A."/>
            <person name="Toegelov H."/>
            <person name="Fuchs J."/>
            <person name="Mata-Sucre Y."/>
            <person name="Dias Y."/>
            <person name="Vanzela A.L.L."/>
            <person name="Huettel B."/>
            <person name="Almeida C.C.S."/>
            <person name="Simkova H."/>
            <person name="Souza G."/>
            <person name="Pedrosa-Harand A."/>
            <person name="Macas J."/>
            <person name="Mayer K.F.X."/>
            <person name="Houben A."/>
            <person name="Marques A."/>
        </authorList>
    </citation>
    <scope>NUCLEOTIDE SEQUENCE</scope>
    <source>
        <strain evidence="7">RhyBre1mFocal</strain>
    </source>
</reference>
<evidence type="ECO:0000313" key="8">
    <source>
        <dbReference type="Proteomes" id="UP001151287"/>
    </source>
</evidence>
<dbReference type="Pfam" id="PF14226">
    <property type="entry name" value="DIOX_N"/>
    <property type="match status" value="1"/>
</dbReference>
<gene>
    <name evidence="7" type="ORF">LUZ63_009185</name>
</gene>
<comment type="caution">
    <text evidence="7">The sequence shown here is derived from an EMBL/GenBank/DDBJ whole genome shotgun (WGS) entry which is preliminary data.</text>
</comment>
<dbReference type="PROSITE" id="PS51471">
    <property type="entry name" value="FE2OG_OXY"/>
    <property type="match status" value="1"/>
</dbReference>
<evidence type="ECO:0000313" key="7">
    <source>
        <dbReference type="EMBL" id="KAJ1692487.1"/>
    </source>
</evidence>
<dbReference type="OrthoDB" id="288590at2759"/>
<organism evidence="7 8">
    <name type="scientific">Rhynchospora breviuscula</name>
    <dbReference type="NCBI Taxonomy" id="2022672"/>
    <lineage>
        <taxon>Eukaryota</taxon>
        <taxon>Viridiplantae</taxon>
        <taxon>Streptophyta</taxon>
        <taxon>Embryophyta</taxon>
        <taxon>Tracheophyta</taxon>
        <taxon>Spermatophyta</taxon>
        <taxon>Magnoliopsida</taxon>
        <taxon>Liliopsida</taxon>
        <taxon>Poales</taxon>
        <taxon>Cyperaceae</taxon>
        <taxon>Cyperoideae</taxon>
        <taxon>Rhynchosporeae</taxon>
        <taxon>Rhynchospora</taxon>
    </lineage>
</organism>
<evidence type="ECO:0000256" key="4">
    <source>
        <dbReference type="ARBA" id="ARBA00023004"/>
    </source>
</evidence>
<keyword evidence="3 5" id="KW-0560">Oxidoreductase</keyword>
<evidence type="ECO:0000256" key="2">
    <source>
        <dbReference type="ARBA" id="ARBA00022723"/>
    </source>
</evidence>
<dbReference type="Pfam" id="PF03171">
    <property type="entry name" value="2OG-FeII_Oxy"/>
    <property type="match status" value="1"/>
</dbReference>
<evidence type="ECO:0000256" key="1">
    <source>
        <dbReference type="ARBA" id="ARBA00001961"/>
    </source>
</evidence>
<evidence type="ECO:0000256" key="3">
    <source>
        <dbReference type="ARBA" id="ARBA00023002"/>
    </source>
</evidence>
<dbReference type="InterPro" id="IPR044861">
    <property type="entry name" value="IPNS-like_FE2OG_OXY"/>
</dbReference>
<dbReference type="GO" id="GO:0016491">
    <property type="term" value="F:oxidoreductase activity"/>
    <property type="evidence" value="ECO:0007669"/>
    <property type="project" value="UniProtKB-KW"/>
</dbReference>
<dbReference type="InterPro" id="IPR050231">
    <property type="entry name" value="Iron_ascorbate_oxido_reductase"/>
</dbReference>
<comment type="similarity">
    <text evidence="5">Belongs to the iron/ascorbate-dependent oxidoreductase family.</text>
</comment>
<protein>
    <recommendedName>
        <fullName evidence="6">Fe2OG dioxygenase domain-containing protein</fullName>
    </recommendedName>
</protein>
<dbReference type="InterPro" id="IPR027443">
    <property type="entry name" value="IPNS-like_sf"/>
</dbReference>
<dbReference type="Gene3D" id="2.60.120.330">
    <property type="entry name" value="B-lactam Antibiotic, Isopenicillin N Synthase, Chain"/>
    <property type="match status" value="1"/>
</dbReference>
<dbReference type="EMBL" id="JAMQYH010000003">
    <property type="protein sequence ID" value="KAJ1692487.1"/>
    <property type="molecule type" value="Genomic_DNA"/>
</dbReference>
<keyword evidence="8" id="KW-1185">Reference proteome</keyword>
<feature type="domain" description="Fe2OG dioxygenase" evidence="6">
    <location>
        <begin position="192"/>
        <end position="293"/>
    </location>
</feature>
<dbReference type="AlphaFoldDB" id="A0A9Q0HNB9"/>
<dbReference type="SUPFAM" id="SSF51197">
    <property type="entry name" value="Clavaminate synthase-like"/>
    <property type="match status" value="1"/>
</dbReference>
<dbReference type="Proteomes" id="UP001151287">
    <property type="component" value="Unassembled WGS sequence"/>
</dbReference>
<evidence type="ECO:0000259" key="6">
    <source>
        <dbReference type="PROSITE" id="PS51471"/>
    </source>
</evidence>
<dbReference type="GO" id="GO:0046872">
    <property type="term" value="F:metal ion binding"/>
    <property type="evidence" value="ECO:0007669"/>
    <property type="project" value="UniProtKB-KW"/>
</dbReference>
<evidence type="ECO:0000256" key="5">
    <source>
        <dbReference type="RuleBase" id="RU003682"/>
    </source>
</evidence>
<dbReference type="InterPro" id="IPR026992">
    <property type="entry name" value="DIOX_N"/>
</dbReference>
<keyword evidence="2 5" id="KW-0479">Metal-binding</keyword>
<keyword evidence="4 5" id="KW-0408">Iron</keyword>
<proteinExistence type="inferred from homology"/>
<dbReference type="InterPro" id="IPR005123">
    <property type="entry name" value="Oxoglu/Fe-dep_dioxygenase_dom"/>
</dbReference>